<dbReference type="SUPFAM" id="SSF53474">
    <property type="entry name" value="alpha/beta-Hydrolases"/>
    <property type="match status" value="1"/>
</dbReference>
<organism evidence="2 3">
    <name type="scientific">Tilletiopsis washingtonensis</name>
    <dbReference type="NCBI Taxonomy" id="58919"/>
    <lineage>
        <taxon>Eukaryota</taxon>
        <taxon>Fungi</taxon>
        <taxon>Dikarya</taxon>
        <taxon>Basidiomycota</taxon>
        <taxon>Ustilaginomycotina</taxon>
        <taxon>Exobasidiomycetes</taxon>
        <taxon>Entylomatales</taxon>
        <taxon>Entylomatales incertae sedis</taxon>
        <taxon>Tilletiopsis</taxon>
    </lineage>
</organism>
<dbReference type="AlphaFoldDB" id="A0A316ZI88"/>
<dbReference type="Proteomes" id="UP000245946">
    <property type="component" value="Unassembled WGS sequence"/>
</dbReference>
<dbReference type="OrthoDB" id="8119704at2759"/>
<accession>A0A316ZI88</accession>
<proteinExistence type="predicted"/>
<dbReference type="STRING" id="58919.A0A316ZI88"/>
<dbReference type="PANTHER" id="PTHR43433:SF5">
    <property type="entry name" value="AB HYDROLASE-1 DOMAIN-CONTAINING PROTEIN"/>
    <property type="match status" value="1"/>
</dbReference>
<dbReference type="GeneID" id="37271471"/>
<protein>
    <submittedName>
        <fullName evidence="2">Alpha/beta-hydrolase</fullName>
    </submittedName>
</protein>
<keyword evidence="3" id="KW-1185">Reference proteome</keyword>
<dbReference type="InterPro" id="IPR000073">
    <property type="entry name" value="AB_hydrolase_1"/>
</dbReference>
<evidence type="ECO:0000313" key="3">
    <source>
        <dbReference type="Proteomes" id="UP000245946"/>
    </source>
</evidence>
<dbReference type="EMBL" id="KZ819286">
    <property type="protein sequence ID" value="PWN99993.1"/>
    <property type="molecule type" value="Genomic_DNA"/>
</dbReference>
<reference evidence="2 3" key="1">
    <citation type="journal article" date="2018" name="Mol. Biol. Evol.">
        <title>Broad Genomic Sampling Reveals a Smut Pathogenic Ancestry of the Fungal Clade Ustilaginomycotina.</title>
        <authorList>
            <person name="Kijpornyongpan T."/>
            <person name="Mondo S.J."/>
            <person name="Barry K."/>
            <person name="Sandor L."/>
            <person name="Lee J."/>
            <person name="Lipzen A."/>
            <person name="Pangilinan J."/>
            <person name="LaButti K."/>
            <person name="Hainaut M."/>
            <person name="Henrissat B."/>
            <person name="Grigoriev I.V."/>
            <person name="Spatafora J.W."/>
            <person name="Aime M.C."/>
        </authorList>
    </citation>
    <scope>NUCLEOTIDE SEQUENCE [LARGE SCALE GENOMIC DNA]</scope>
    <source>
        <strain evidence="2 3">MCA 4186</strain>
    </source>
</reference>
<gene>
    <name evidence="2" type="ORF">FA09DRAFT_336834</name>
</gene>
<dbReference type="Gene3D" id="3.40.50.1820">
    <property type="entry name" value="alpha/beta hydrolase"/>
    <property type="match status" value="1"/>
</dbReference>
<evidence type="ECO:0000313" key="2">
    <source>
        <dbReference type="EMBL" id="PWN99993.1"/>
    </source>
</evidence>
<sequence length="310" mass="34680">MPPATQTFKTPDGAQLAFRVHGPEHVGSVRPLVLIMGMSGVMEDWSPLVEALAVSRPVLISDHRAIGASLAPPEWDMDLSHEGMALDVLHLVASLGKAWRSVDMLGWSMGGHILQVLLTLPSAKEAKQGGLDVEGIHVAHAILTGTMTKLPRGDFHPDMIAEAAAKAPKDQRKRIMSQMLMEYQYFPEWLQSSQDNRDLVRRRVDVSLATKRPQEIIGLQIMAISNVDTRPELHRIPRSLPVLVIHGLRDRMVAYPESEVLMEHIKHAKRLQTPTDQIGHFWFDFLPGKYWRESIDEFLQQQGTPGAAKL</sequence>
<feature type="domain" description="AB hydrolase-1" evidence="1">
    <location>
        <begin position="31"/>
        <end position="273"/>
    </location>
</feature>
<dbReference type="RefSeq" id="XP_025600272.1">
    <property type="nucleotide sequence ID" value="XM_025743927.1"/>
</dbReference>
<name>A0A316ZI88_9BASI</name>
<dbReference type="InterPro" id="IPR029058">
    <property type="entry name" value="AB_hydrolase_fold"/>
</dbReference>
<dbReference type="Pfam" id="PF00561">
    <property type="entry name" value="Abhydrolase_1"/>
    <property type="match status" value="1"/>
</dbReference>
<dbReference type="GO" id="GO:0016787">
    <property type="term" value="F:hydrolase activity"/>
    <property type="evidence" value="ECO:0007669"/>
    <property type="project" value="UniProtKB-KW"/>
</dbReference>
<keyword evidence="2" id="KW-0378">Hydrolase</keyword>
<dbReference type="PANTHER" id="PTHR43433">
    <property type="entry name" value="HYDROLASE, ALPHA/BETA FOLD FAMILY PROTEIN"/>
    <property type="match status" value="1"/>
</dbReference>
<dbReference type="InterPro" id="IPR050471">
    <property type="entry name" value="AB_hydrolase"/>
</dbReference>
<evidence type="ECO:0000259" key="1">
    <source>
        <dbReference type="Pfam" id="PF00561"/>
    </source>
</evidence>